<comment type="caution">
    <text evidence="1">The sequence shown here is derived from an EMBL/GenBank/DDBJ whole genome shotgun (WGS) entry which is preliminary data.</text>
</comment>
<protein>
    <submittedName>
        <fullName evidence="1">Uncharacterized protein</fullName>
    </submittedName>
</protein>
<organism evidence="1 2">
    <name type="scientific">Actinomyces bouchesdurhonensis</name>
    <dbReference type="NCBI Taxonomy" id="1852361"/>
    <lineage>
        <taxon>Bacteria</taxon>
        <taxon>Bacillati</taxon>
        <taxon>Actinomycetota</taxon>
        <taxon>Actinomycetes</taxon>
        <taxon>Actinomycetales</taxon>
        <taxon>Actinomycetaceae</taxon>
        <taxon>Actinomyces</taxon>
    </lineage>
</organism>
<name>A0A929RQL1_9ACTO</name>
<sequence>MGNDIVEWFPAPDESPVSTNVHSGDSQRLLNGLAYMGGSVYGGRHYELSWSFLNREQANTFRELFMNRTGEWVTYLDPFSMKNVLSPLMGLPYLHYHVGSPFAFNDWGKQALFPTKANNSQSGHPGVVLKSGVLQMNNKFQSTVDRLNGRQVSLALSKVGSYTERVLIPEDHKGVFLSSGPEDGKSPFAFNFRKLTGVSDNFTINKNTVRALDPGLWEVSILPRFEGGLDWIMLQIVPEDTHIDTAVNLYDYAYPSGGGNLQVVPGSASVVTVNNY</sequence>
<dbReference type="Proteomes" id="UP000759246">
    <property type="component" value="Unassembled WGS sequence"/>
</dbReference>
<feature type="non-terminal residue" evidence="1">
    <location>
        <position position="276"/>
    </location>
</feature>
<proteinExistence type="predicted"/>
<reference evidence="1" key="1">
    <citation type="submission" date="2020-04" db="EMBL/GenBank/DDBJ databases">
        <title>Deep metagenomics examines the oral microbiome during advanced dental caries in children, revealing novel taxa and co-occurrences with host molecules.</title>
        <authorList>
            <person name="Baker J.L."/>
            <person name="Morton J.T."/>
            <person name="Dinis M."/>
            <person name="Alvarez R."/>
            <person name="Tran N.C."/>
            <person name="Knight R."/>
            <person name="Edlund A."/>
        </authorList>
    </citation>
    <scope>NUCLEOTIDE SEQUENCE</scope>
    <source>
        <strain evidence="1">JCVI_30_bin.13</strain>
    </source>
</reference>
<dbReference type="AlphaFoldDB" id="A0A929RQL1"/>
<gene>
    <name evidence="1" type="ORF">HXK09_09160</name>
</gene>
<evidence type="ECO:0000313" key="1">
    <source>
        <dbReference type="EMBL" id="MBF0967293.1"/>
    </source>
</evidence>
<dbReference type="EMBL" id="JABZGF010000397">
    <property type="protein sequence ID" value="MBF0967293.1"/>
    <property type="molecule type" value="Genomic_DNA"/>
</dbReference>
<accession>A0A929RQL1</accession>
<evidence type="ECO:0000313" key="2">
    <source>
        <dbReference type="Proteomes" id="UP000759246"/>
    </source>
</evidence>